<name>A0AA36NHA6_9DINO</name>
<proteinExistence type="predicted"/>
<sequence>MARLRHEYTHDEHLEGFCLYGVTAAAFVKGRRHMLSMEPQHFEVHGKKYFAPSVGLAEMDTAYTMVTDSNSKGGIEFSFLENSGWAVALEDIIVNLEDQKAQLGRPFGRPSGWPPLEQQPVSGLAKSAASLRLERLAILGVGDHLTATFDAVLMAETSLMDGEDFQVHRDFLGRFCPKHLGQRHQCRQRCALLGDCQAEEGKDPIAEWLDGIIHPESLEELTFDLEERQRRLAEVAQSDARLRDADLIVCSHPTLLCIILAQVSSRPLFTHASSTLLYGLRCPDCVEHHSNLRHFGRSALAQRFLRMASRHLRRGFLAEGRFLAEQIRHQVGLAVPWAPPLALYIAHGSWRGSGGAVRRAVVLRSRFFVSLMGELMRSLLREMVSINFPEHPLEVVFLGQDNQFEESSG</sequence>
<organism evidence="1 2">
    <name type="scientific">Effrenium voratum</name>
    <dbReference type="NCBI Taxonomy" id="2562239"/>
    <lineage>
        <taxon>Eukaryota</taxon>
        <taxon>Sar</taxon>
        <taxon>Alveolata</taxon>
        <taxon>Dinophyceae</taxon>
        <taxon>Suessiales</taxon>
        <taxon>Symbiodiniaceae</taxon>
        <taxon>Effrenium</taxon>
    </lineage>
</organism>
<reference evidence="1" key="1">
    <citation type="submission" date="2023-08" db="EMBL/GenBank/DDBJ databases">
        <authorList>
            <person name="Chen Y."/>
            <person name="Shah S."/>
            <person name="Dougan E. K."/>
            <person name="Thang M."/>
            <person name="Chan C."/>
        </authorList>
    </citation>
    <scope>NUCLEOTIDE SEQUENCE</scope>
</reference>
<gene>
    <name evidence="1" type="ORF">EVOR1521_LOCUS25133</name>
</gene>
<dbReference type="AlphaFoldDB" id="A0AA36NHA6"/>
<evidence type="ECO:0000313" key="2">
    <source>
        <dbReference type="Proteomes" id="UP001178507"/>
    </source>
</evidence>
<comment type="caution">
    <text evidence="1">The sequence shown here is derived from an EMBL/GenBank/DDBJ whole genome shotgun (WGS) entry which is preliminary data.</text>
</comment>
<accession>A0AA36NHA6</accession>
<dbReference type="Proteomes" id="UP001178507">
    <property type="component" value="Unassembled WGS sequence"/>
</dbReference>
<dbReference type="EMBL" id="CAUJNA010003442">
    <property type="protein sequence ID" value="CAJ1402188.1"/>
    <property type="molecule type" value="Genomic_DNA"/>
</dbReference>
<evidence type="ECO:0000313" key="1">
    <source>
        <dbReference type="EMBL" id="CAJ1402188.1"/>
    </source>
</evidence>
<protein>
    <submittedName>
        <fullName evidence="1">Uncharacterized protein</fullName>
    </submittedName>
</protein>
<keyword evidence="2" id="KW-1185">Reference proteome</keyword>